<evidence type="ECO:0000256" key="1">
    <source>
        <dbReference type="SAM" id="MobiDB-lite"/>
    </source>
</evidence>
<comment type="caution">
    <text evidence="2">The sequence shown here is derived from an EMBL/GenBank/DDBJ whole genome shotgun (WGS) entry which is preliminary data.</text>
</comment>
<reference evidence="2" key="1">
    <citation type="submission" date="2021-06" db="EMBL/GenBank/DDBJ databases">
        <authorList>
            <person name="Arsene-Ploetze F."/>
        </authorList>
    </citation>
    <scope>NUCLEOTIDE SEQUENCE</scope>
    <source>
        <strain evidence="2">SBRY1</strain>
    </source>
</reference>
<dbReference type="InterPro" id="IPR011990">
    <property type="entry name" value="TPR-like_helical_dom_sf"/>
</dbReference>
<organism evidence="2 3">
    <name type="scientific">Actinacidiphila bryophytorum</name>
    <dbReference type="NCBI Taxonomy" id="1436133"/>
    <lineage>
        <taxon>Bacteria</taxon>
        <taxon>Bacillati</taxon>
        <taxon>Actinomycetota</taxon>
        <taxon>Actinomycetes</taxon>
        <taxon>Kitasatosporales</taxon>
        <taxon>Streptomycetaceae</taxon>
        <taxon>Actinacidiphila</taxon>
    </lineage>
</organism>
<dbReference type="AlphaFoldDB" id="A0A9W4H066"/>
<dbReference type="EMBL" id="CAJVAX010000012">
    <property type="protein sequence ID" value="CAG7634718.1"/>
    <property type="molecule type" value="Genomic_DNA"/>
</dbReference>
<feature type="region of interest" description="Disordered" evidence="1">
    <location>
        <begin position="1"/>
        <end position="36"/>
    </location>
</feature>
<evidence type="ECO:0000313" key="2">
    <source>
        <dbReference type="EMBL" id="CAG7634718.1"/>
    </source>
</evidence>
<gene>
    <name evidence="2" type="ORF">SBRY_21104</name>
</gene>
<evidence type="ECO:0000313" key="3">
    <source>
        <dbReference type="Proteomes" id="UP001153328"/>
    </source>
</evidence>
<keyword evidence="3" id="KW-1185">Reference proteome</keyword>
<dbReference type="SUPFAM" id="SSF48452">
    <property type="entry name" value="TPR-like"/>
    <property type="match status" value="1"/>
</dbReference>
<protein>
    <submittedName>
        <fullName evidence="2">Sporulation protein</fullName>
    </submittedName>
</protein>
<sequence>MTASQCRGTQARECSSRGSREHVARRGGFTNEPPASATCATMATGCERGIQGMSREPNERLIAFMAEAKVSNKGLAKRMRDLAAQRGASLGTTHVSVQRWRDGAGIQPKTAAIMADALSAKLARRVSAADLGLLGTDPPIRHPHPAYPVALSDALSALDSLTQEVPGSTSVTGLVVGDGDVNSAVLSWMVSRPDGISADVAGSRRVGMREVLAIRTAAGMFSRLDFLYGGGHGHAALRHYFRHEVLPLLSAGYSEKVGVALFGAAAEIAEVLGWTAYDIGDHALAHRYFLSGLRLTQVIDDRLLGATILANMSHQANYLGHTVRSAQLARAAIEGGRGQATPRAQAIFAAHEARALSNAQDFAGASRAMNDAERYFERAGTSQDPEYLAYVDEAEIIGEFSHCFRDLKRPAESLRFAAQAVAQTDAQYARTLGFCRMVLAQSQLLNGDLEGALSTAGLAVDEGESLQSARFVRYVEDFQREISGYTDIPAVAEFTEKVAMARAELDE</sequence>
<feature type="compositionally biased region" description="Basic and acidic residues" evidence="1">
    <location>
        <begin position="14"/>
        <end position="24"/>
    </location>
</feature>
<name>A0A9W4H066_9ACTN</name>
<feature type="compositionally biased region" description="Polar residues" evidence="1">
    <location>
        <begin position="1"/>
        <end position="13"/>
    </location>
</feature>
<accession>A0A9W4H066</accession>
<proteinExistence type="predicted"/>
<dbReference type="Proteomes" id="UP001153328">
    <property type="component" value="Unassembled WGS sequence"/>
</dbReference>